<name>A0A6J6D0R0_9ZZZZ</name>
<feature type="transmembrane region" description="Helical" evidence="7">
    <location>
        <begin position="176"/>
        <end position="198"/>
    </location>
</feature>
<evidence type="ECO:0000256" key="6">
    <source>
        <dbReference type="ARBA" id="ARBA00023136"/>
    </source>
</evidence>
<feature type="transmembrane region" description="Helical" evidence="7">
    <location>
        <begin position="27"/>
        <end position="47"/>
    </location>
</feature>
<dbReference type="InterPro" id="IPR018584">
    <property type="entry name" value="GT87"/>
</dbReference>
<evidence type="ECO:0000256" key="5">
    <source>
        <dbReference type="ARBA" id="ARBA00022989"/>
    </source>
</evidence>
<evidence type="ECO:0000256" key="4">
    <source>
        <dbReference type="ARBA" id="ARBA00022692"/>
    </source>
</evidence>
<feature type="transmembrane region" description="Helical" evidence="7">
    <location>
        <begin position="137"/>
        <end position="170"/>
    </location>
</feature>
<dbReference type="Pfam" id="PF09594">
    <property type="entry name" value="GT87"/>
    <property type="match status" value="1"/>
</dbReference>
<organism evidence="8">
    <name type="scientific">freshwater metagenome</name>
    <dbReference type="NCBI Taxonomy" id="449393"/>
    <lineage>
        <taxon>unclassified sequences</taxon>
        <taxon>metagenomes</taxon>
        <taxon>ecological metagenomes</taxon>
    </lineage>
</organism>
<evidence type="ECO:0000256" key="7">
    <source>
        <dbReference type="SAM" id="Phobius"/>
    </source>
</evidence>
<feature type="transmembrane region" description="Helical" evidence="7">
    <location>
        <begin position="319"/>
        <end position="335"/>
    </location>
</feature>
<evidence type="ECO:0000256" key="3">
    <source>
        <dbReference type="ARBA" id="ARBA00022679"/>
    </source>
</evidence>
<evidence type="ECO:0000313" key="8">
    <source>
        <dbReference type="EMBL" id="CAB4557521.1"/>
    </source>
</evidence>
<comment type="subcellular location">
    <subcellularLocation>
        <location evidence="1">Cell membrane</location>
        <topology evidence="1">Multi-pass membrane protein</topology>
    </subcellularLocation>
</comment>
<evidence type="ECO:0000256" key="1">
    <source>
        <dbReference type="ARBA" id="ARBA00004651"/>
    </source>
</evidence>
<feature type="transmembrane region" description="Helical" evidence="7">
    <location>
        <begin position="364"/>
        <end position="387"/>
    </location>
</feature>
<dbReference type="EMBL" id="CAEZSZ010000077">
    <property type="protein sequence ID" value="CAB4557521.1"/>
    <property type="molecule type" value="Genomic_DNA"/>
</dbReference>
<feature type="transmembrane region" description="Helical" evidence="7">
    <location>
        <begin position="341"/>
        <end position="357"/>
    </location>
</feature>
<feature type="transmembrane region" description="Helical" evidence="7">
    <location>
        <begin position="210"/>
        <end position="230"/>
    </location>
</feature>
<keyword evidence="3" id="KW-0808">Transferase</keyword>
<keyword evidence="6 7" id="KW-0472">Membrane</keyword>
<proteinExistence type="predicted"/>
<sequence length="436" mass="47122">MTTSIGFDSLSTMSFTRPQSLQPHISLIWLVSMLTLGVLLPFALLAYSEVFDQVMPMNDVLLYGWWLQGMQQSEPIFGIGQPFVYPYLSLVPMWLAAFLGGPAGILVGWCTLIAILNVLVILAITNWGRGQRESFTALWFWLIFVTLLGPVAIARIDAIAVALALLGLAALVRKKLFLATALFTAGAWIKIWPFVLVLSSFLAEKSKRAVALSASLVVSAIVLIALALGAGPNLFSFISTQVGRGIQIEAPIALPWLWLAKLGIGDSAIYFDEEIITNQISGTGSTIVANLMTPIMFFALAITAILGVRAYLAGSDRTVIFSAVALTGVLDLIVFNKVGSPQFMAWLAVPVCAWIIFKLPKAKSLVTAVLALALLTGLIYPVFYIDFINLGEIGLVLVTIRNLLLIALLVWANIQLGNLAKKPIRNSAATESSELV</sequence>
<protein>
    <submittedName>
        <fullName evidence="8">Unannotated protein</fullName>
    </submittedName>
</protein>
<dbReference type="AlphaFoldDB" id="A0A6J6D0R0"/>
<keyword evidence="5 7" id="KW-1133">Transmembrane helix</keyword>
<accession>A0A6J6D0R0</accession>
<reference evidence="8" key="1">
    <citation type="submission" date="2020-05" db="EMBL/GenBank/DDBJ databases">
        <authorList>
            <person name="Chiriac C."/>
            <person name="Salcher M."/>
            <person name="Ghai R."/>
            <person name="Kavagutti S V."/>
        </authorList>
    </citation>
    <scope>NUCLEOTIDE SEQUENCE</scope>
</reference>
<keyword evidence="2" id="KW-1003">Cell membrane</keyword>
<keyword evidence="4 7" id="KW-0812">Transmembrane</keyword>
<dbReference type="GO" id="GO:0016758">
    <property type="term" value="F:hexosyltransferase activity"/>
    <property type="evidence" value="ECO:0007669"/>
    <property type="project" value="InterPro"/>
</dbReference>
<dbReference type="GO" id="GO:0005886">
    <property type="term" value="C:plasma membrane"/>
    <property type="evidence" value="ECO:0007669"/>
    <property type="project" value="UniProtKB-SubCell"/>
</dbReference>
<feature type="transmembrane region" description="Helical" evidence="7">
    <location>
        <begin position="93"/>
        <end position="125"/>
    </location>
</feature>
<feature type="transmembrane region" description="Helical" evidence="7">
    <location>
        <begin position="393"/>
        <end position="414"/>
    </location>
</feature>
<feature type="transmembrane region" description="Helical" evidence="7">
    <location>
        <begin position="291"/>
        <end position="312"/>
    </location>
</feature>
<gene>
    <name evidence="8" type="ORF">UFOPK1561_00690</name>
</gene>
<evidence type="ECO:0000256" key="2">
    <source>
        <dbReference type="ARBA" id="ARBA00022475"/>
    </source>
</evidence>